<dbReference type="InterPro" id="IPR027619">
    <property type="entry name" value="C-S_lyase_PatB-like"/>
</dbReference>
<dbReference type="InterPro" id="IPR015424">
    <property type="entry name" value="PyrdxlP-dep_Trfase"/>
</dbReference>
<protein>
    <recommendedName>
        <fullName evidence="2">cysteine-S-conjugate beta-lyase</fullName>
        <ecNumber evidence="2">4.4.1.13</ecNumber>
    </recommendedName>
</protein>
<evidence type="ECO:0000256" key="2">
    <source>
        <dbReference type="ARBA" id="ARBA00012224"/>
    </source>
</evidence>
<evidence type="ECO:0000256" key="4">
    <source>
        <dbReference type="ARBA" id="ARBA00023239"/>
    </source>
</evidence>
<dbReference type="GO" id="GO:0047804">
    <property type="term" value="F:cysteine-S-conjugate beta-lyase activity"/>
    <property type="evidence" value="ECO:0007669"/>
    <property type="project" value="UniProtKB-EC"/>
</dbReference>
<dbReference type="EC" id="4.4.1.13" evidence="2"/>
<dbReference type="AlphaFoldDB" id="A0A0B6AXU4"/>
<dbReference type="InterPro" id="IPR015422">
    <property type="entry name" value="PyrdxlP-dep_Trfase_small"/>
</dbReference>
<comment type="cofactor">
    <cofactor evidence="1">
        <name>pyridoxal 5'-phosphate</name>
        <dbReference type="ChEBI" id="CHEBI:597326"/>
    </cofactor>
</comment>
<evidence type="ECO:0000259" key="6">
    <source>
        <dbReference type="Pfam" id="PF00155"/>
    </source>
</evidence>
<dbReference type="Proteomes" id="UP000031829">
    <property type="component" value="Chromosome"/>
</dbReference>
<dbReference type="GeneID" id="93645408"/>
<accession>A0A0B6AXU4</accession>
<comment type="similarity">
    <text evidence="5">Belongs to the class-II pyridoxal-phosphate-dependent aminotransferase family. MalY/PatB cystathionine beta-lyase subfamily.</text>
</comment>
<dbReference type="KEGG" id="bmeg:BG04_1940"/>
<keyword evidence="3" id="KW-0663">Pyridoxal phosphate</keyword>
<dbReference type="EMBL" id="CP009920">
    <property type="protein sequence ID" value="AJI25513.1"/>
    <property type="molecule type" value="Genomic_DNA"/>
</dbReference>
<dbReference type="Gene3D" id="3.90.1150.10">
    <property type="entry name" value="Aspartate Aminotransferase, domain 1"/>
    <property type="match status" value="1"/>
</dbReference>
<dbReference type="InterPro" id="IPR004839">
    <property type="entry name" value="Aminotransferase_I/II_large"/>
</dbReference>
<evidence type="ECO:0000256" key="1">
    <source>
        <dbReference type="ARBA" id="ARBA00001933"/>
    </source>
</evidence>
<reference evidence="7 8" key="1">
    <citation type="journal article" date="2015" name="Genome Announc.">
        <title>Complete genome sequences for 35 biothreat assay-relevant bacillus species.</title>
        <authorList>
            <person name="Johnson S.L."/>
            <person name="Daligault H.E."/>
            <person name="Davenport K.W."/>
            <person name="Jaissle J."/>
            <person name="Frey K.G."/>
            <person name="Ladner J.T."/>
            <person name="Broomall S.M."/>
            <person name="Bishop-Lilly K.A."/>
            <person name="Bruce D.C."/>
            <person name="Gibbons H.S."/>
            <person name="Coyne S.R."/>
            <person name="Lo C.C."/>
            <person name="Meincke L."/>
            <person name="Munk A.C."/>
            <person name="Koroleva G.I."/>
            <person name="Rosenzweig C.N."/>
            <person name="Palacios G.F."/>
            <person name="Redden C.L."/>
            <person name="Minogue T.D."/>
            <person name="Chain P.S."/>
        </authorList>
    </citation>
    <scope>NUCLEOTIDE SEQUENCE [LARGE SCALE GENOMIC DNA]</scope>
    <source>
        <strain evidence="8">ATCC 14581 / DSM 32 / JCM 2506 / NBRC 15308 / NCIMB 9376 / NCTC 10342 / NRRL B-14308 / VKM B-512</strain>
    </source>
</reference>
<proteinExistence type="inferred from homology"/>
<dbReference type="SUPFAM" id="SSF53383">
    <property type="entry name" value="PLP-dependent transferases"/>
    <property type="match status" value="1"/>
</dbReference>
<dbReference type="PANTHER" id="PTHR43525:SF1">
    <property type="entry name" value="PROTEIN MALY"/>
    <property type="match status" value="1"/>
</dbReference>
<dbReference type="CDD" id="cd00609">
    <property type="entry name" value="AAT_like"/>
    <property type="match status" value="1"/>
</dbReference>
<evidence type="ECO:0000313" key="8">
    <source>
        <dbReference type="Proteomes" id="UP000031829"/>
    </source>
</evidence>
<dbReference type="RefSeq" id="WP_034648539.1">
    <property type="nucleotide sequence ID" value="NZ_BCVB01000009.1"/>
</dbReference>
<evidence type="ECO:0000256" key="3">
    <source>
        <dbReference type="ARBA" id="ARBA00022898"/>
    </source>
</evidence>
<feature type="domain" description="Aminotransferase class I/classII large" evidence="6">
    <location>
        <begin position="31"/>
        <end position="385"/>
    </location>
</feature>
<evidence type="ECO:0000256" key="5">
    <source>
        <dbReference type="ARBA" id="ARBA00037974"/>
    </source>
</evidence>
<sequence length="390" mass="44259">MSTYSFDQLINRTGTQSVKWDKTDLVFGAKDVLPFWVADMDFQAPPNVLQTINERVKHGIFGYTSPTESTANALSSWVEKKHQWTIDHEWITYSPGVVFALSMAIQAFTEPGDSILIQPPVYTPFFNMIKVNDREVVENPLKLAGDKYEIDFADLEKKFAEGVKLMILCSPHNPVGRVWTKEELKKLADLCEKYNVLIVSDEIHSDLIYQPYKHIPISMVSEDAANRTITCIAPSKTFNIPGLQASAVIIPNEKLRTQYVQQQQKQGFSNLNTFGIIGLEAAYSEGGEWLEALLVYLKKNVDLVTRFISENLPELRVVQPEGTYLLWIDCNKLHLSEEELHERLLKKGKIAVEKGEKYSSTYGKGFIRLNIGCSHEQLQEGLNRLKIALT</sequence>
<name>A0A0B6AXU4_PRIM2</name>
<dbReference type="Gene3D" id="3.40.640.10">
    <property type="entry name" value="Type I PLP-dependent aspartate aminotransferase-like (Major domain)"/>
    <property type="match status" value="1"/>
</dbReference>
<dbReference type="GO" id="GO:0030170">
    <property type="term" value="F:pyridoxal phosphate binding"/>
    <property type="evidence" value="ECO:0007669"/>
    <property type="project" value="InterPro"/>
</dbReference>
<dbReference type="PANTHER" id="PTHR43525">
    <property type="entry name" value="PROTEIN MALY"/>
    <property type="match status" value="1"/>
</dbReference>
<dbReference type="Pfam" id="PF00155">
    <property type="entry name" value="Aminotran_1_2"/>
    <property type="match status" value="1"/>
</dbReference>
<dbReference type="NCBIfam" id="TIGR04350">
    <property type="entry name" value="C_S_lyase_PatB"/>
    <property type="match status" value="1"/>
</dbReference>
<dbReference type="InterPro" id="IPR051798">
    <property type="entry name" value="Class-II_PLP-Dep_Aminotrans"/>
</dbReference>
<gene>
    <name evidence="7" type="primary">patB</name>
    <name evidence="7" type="ORF">BG04_1940</name>
</gene>
<organism evidence="7 8">
    <name type="scientific">Priestia megaterium (strain ATCC 14581 / DSM 32 / CCUG 1817 / JCM 2506 / NBRC 15308 / NCIMB 9376 / NCTC 10342 / NRRL B-14308 / VKM B-512 / Ford 19)</name>
    <name type="common">Bacillus megaterium</name>
    <dbReference type="NCBI Taxonomy" id="1348623"/>
    <lineage>
        <taxon>Bacteria</taxon>
        <taxon>Bacillati</taxon>
        <taxon>Bacillota</taxon>
        <taxon>Bacilli</taxon>
        <taxon>Bacillales</taxon>
        <taxon>Bacillaceae</taxon>
        <taxon>Priestia</taxon>
    </lineage>
</organism>
<dbReference type="HOGENOM" id="CLU_017584_15_0_9"/>
<dbReference type="InterPro" id="IPR015421">
    <property type="entry name" value="PyrdxlP-dep_Trfase_major"/>
</dbReference>
<evidence type="ECO:0000313" key="7">
    <source>
        <dbReference type="EMBL" id="AJI25513.1"/>
    </source>
</evidence>
<keyword evidence="4 7" id="KW-0456">Lyase</keyword>